<dbReference type="AlphaFoldDB" id="A0A4P8I921"/>
<reference evidence="1 2" key="1">
    <citation type="submission" date="2019-05" db="EMBL/GenBank/DDBJ databases">
        <title>Complete genome sequencing of Anaerostipes rhamnosivorans.</title>
        <authorList>
            <person name="Bui T.P.N."/>
            <person name="de Vos W.M."/>
        </authorList>
    </citation>
    <scope>NUCLEOTIDE SEQUENCE [LARGE SCALE GENOMIC DNA]</scope>
    <source>
        <strain evidence="1 2">1y2</strain>
    </source>
</reference>
<accession>A0A4P8I921</accession>
<proteinExistence type="predicted"/>
<name>A0A4P8I921_9FIRM</name>
<sequence>MREPAEESLQILLDQKIVETVSAESRIPYDDPGCLWLC</sequence>
<organism evidence="1 2">
    <name type="scientific">Anaerostipes rhamnosivorans</name>
    <dbReference type="NCBI Taxonomy" id="1229621"/>
    <lineage>
        <taxon>Bacteria</taxon>
        <taxon>Bacillati</taxon>
        <taxon>Bacillota</taxon>
        <taxon>Clostridia</taxon>
        <taxon>Lachnospirales</taxon>
        <taxon>Lachnospiraceae</taxon>
        <taxon>Anaerostipes</taxon>
    </lineage>
</organism>
<evidence type="ECO:0000313" key="1">
    <source>
        <dbReference type="EMBL" id="QCP33886.1"/>
    </source>
</evidence>
<dbReference type="KEGG" id="arf:AR1Y2_0432"/>
<keyword evidence="2" id="KW-1185">Reference proteome</keyword>
<gene>
    <name evidence="1" type="ORF">AR1Y2_0432</name>
</gene>
<evidence type="ECO:0000313" key="2">
    <source>
        <dbReference type="Proteomes" id="UP000298653"/>
    </source>
</evidence>
<dbReference type="Proteomes" id="UP000298653">
    <property type="component" value="Chromosome"/>
</dbReference>
<dbReference type="EMBL" id="CP040058">
    <property type="protein sequence ID" value="QCP33886.1"/>
    <property type="molecule type" value="Genomic_DNA"/>
</dbReference>
<protein>
    <submittedName>
        <fullName evidence="1">Uncharacterized protein</fullName>
    </submittedName>
</protein>